<dbReference type="AlphaFoldDB" id="J7KXL9"/>
<protein>
    <submittedName>
        <fullName evidence="2">Uncharacterized protein</fullName>
    </submittedName>
</protein>
<dbReference type="EMBL" id="CP003788">
    <property type="protein sequence ID" value="AFR06108.1"/>
    <property type="molecule type" value="Genomic_DNA"/>
</dbReference>
<gene>
    <name evidence="2" type="ordered locus">B005_0513</name>
</gene>
<evidence type="ECO:0000256" key="1">
    <source>
        <dbReference type="SAM" id="MobiDB-lite"/>
    </source>
</evidence>
<organism evidence="2 3">
    <name type="scientific">Nocardiopsis alba (strain ATCC BAA-2165 / BE74)</name>
    <dbReference type="NCBI Taxonomy" id="1205910"/>
    <lineage>
        <taxon>Bacteria</taxon>
        <taxon>Bacillati</taxon>
        <taxon>Actinomycetota</taxon>
        <taxon>Actinomycetes</taxon>
        <taxon>Streptosporangiales</taxon>
        <taxon>Nocardiopsidaceae</taxon>
        <taxon>Nocardiopsis</taxon>
    </lineage>
</organism>
<sequence>MVDRAESAPRGRRGRARRSWDVYERPRTGVGEHVDPTGRKGRRGSPPSP</sequence>
<dbReference type="PATRIC" id="fig|1205910.3.peg.479"/>
<reference evidence="2 3" key="1">
    <citation type="journal article" date="2012" name="J. Bacteriol.">
        <title>Whole-Genome Sequence of Nocardiopsis alba Strain ATCC BAA-2165, Associated with Honeybees.</title>
        <authorList>
            <person name="Qiao J."/>
            <person name="Chen L."/>
            <person name="Li Y."/>
            <person name="Wang J."/>
            <person name="Zhang W."/>
            <person name="Chen S."/>
        </authorList>
    </citation>
    <scope>NUCLEOTIDE SEQUENCE [LARGE SCALE GENOMIC DNA]</scope>
    <source>
        <strain evidence="3">ATCC BAA-2165 / BE74</strain>
    </source>
</reference>
<accession>J7KXL9</accession>
<evidence type="ECO:0000313" key="2">
    <source>
        <dbReference type="EMBL" id="AFR06108.1"/>
    </source>
</evidence>
<dbReference type="HOGENOM" id="CLU_3138277_0_0_11"/>
<proteinExistence type="predicted"/>
<evidence type="ECO:0000313" key="3">
    <source>
        <dbReference type="Proteomes" id="UP000003779"/>
    </source>
</evidence>
<feature type="compositionally biased region" description="Basic and acidic residues" evidence="1">
    <location>
        <begin position="18"/>
        <end position="38"/>
    </location>
</feature>
<feature type="region of interest" description="Disordered" evidence="1">
    <location>
        <begin position="1"/>
        <end position="49"/>
    </location>
</feature>
<reference evidence="3" key="2">
    <citation type="submission" date="2012-08" db="EMBL/GenBank/DDBJ databases">
        <title>Whole-genome sequence of Nocardiopsis alba strain ATCC BAA-2165 associated with honeybees.</title>
        <authorList>
            <person name="Qiao J."/>
            <person name="Chen L."/>
            <person name="Li Y."/>
            <person name="Wang J."/>
            <person name="Zhang W."/>
            <person name="Chen S."/>
        </authorList>
    </citation>
    <scope>NUCLEOTIDE SEQUENCE [LARGE SCALE GENOMIC DNA]</scope>
    <source>
        <strain evidence="3">ATCC BAA-2165 / BE74</strain>
    </source>
</reference>
<dbReference type="KEGG" id="nal:B005_0513"/>
<dbReference type="Proteomes" id="UP000003779">
    <property type="component" value="Chromosome"/>
</dbReference>
<name>J7KXL9_NOCAA</name>